<evidence type="ECO:0000313" key="2">
    <source>
        <dbReference type="Proteomes" id="UP001438189"/>
    </source>
</evidence>
<proteinExistence type="predicted"/>
<dbReference type="RefSeq" id="WP_353574767.1">
    <property type="nucleotide sequence ID" value="NZ_JBETME010000025.1"/>
</dbReference>
<organism evidence="1 2">
    <name type="scientific">Agrobacterium radiobacter</name>
    <dbReference type="NCBI Taxonomy" id="362"/>
    <lineage>
        <taxon>Bacteria</taxon>
        <taxon>Pseudomonadati</taxon>
        <taxon>Pseudomonadota</taxon>
        <taxon>Alphaproteobacteria</taxon>
        <taxon>Hyphomicrobiales</taxon>
        <taxon>Rhizobiaceae</taxon>
        <taxon>Rhizobium/Agrobacterium group</taxon>
        <taxon>Agrobacterium</taxon>
        <taxon>Agrobacterium tumefaciens complex</taxon>
    </lineage>
</organism>
<sequence>MQKSLGVKEREIMVYLSEHVFDPILASPRASSRLKQGVRYTIMRLQERDAAGMVDYYWAAVKGTDPSINFAGLMRREGFIRFEEVLEDFRERFNDRFLLRRQ</sequence>
<gene>
    <name evidence="1" type="ORF">ABVB70_26635</name>
</gene>
<name>A0ABD5LRS1_AGRRD</name>
<comment type="caution">
    <text evidence="1">The sequence shown here is derived from an EMBL/GenBank/DDBJ whole genome shotgun (WGS) entry which is preliminary data.</text>
</comment>
<reference evidence="1 2" key="1">
    <citation type="submission" date="2024-06" db="EMBL/GenBank/DDBJ databases">
        <title>Genome sequencing of Agrobacterium spp. from tobacco in Serbia.</title>
        <authorList>
            <person name="Ilicic R.J."/>
            <person name="Studholme D.J."/>
            <person name="Jelusic A."/>
            <person name="Barac G."/>
            <person name="Bagi F."/>
            <person name="Popovic Milovanovic T."/>
        </authorList>
    </citation>
    <scope>NUCLEOTIDE SEQUENCE [LARGE SCALE GENOMIC DNA]</scope>
    <source>
        <strain evidence="1 2">DA1</strain>
    </source>
</reference>
<dbReference type="AlphaFoldDB" id="A0ABD5LRS1"/>
<protein>
    <submittedName>
        <fullName evidence="1">Uncharacterized protein</fullName>
    </submittedName>
</protein>
<evidence type="ECO:0000313" key="1">
    <source>
        <dbReference type="EMBL" id="MES4993873.1"/>
    </source>
</evidence>
<dbReference type="EMBL" id="JBETME010000025">
    <property type="protein sequence ID" value="MES4993873.1"/>
    <property type="molecule type" value="Genomic_DNA"/>
</dbReference>
<accession>A0ABD5LRS1</accession>
<dbReference type="Proteomes" id="UP001438189">
    <property type="component" value="Unassembled WGS sequence"/>
</dbReference>